<reference evidence="2" key="1">
    <citation type="journal article" date="2022" name="bioRxiv">
        <title>Sequencing and chromosome-scale assembly of the giantPleurodeles waltlgenome.</title>
        <authorList>
            <person name="Brown T."/>
            <person name="Elewa A."/>
            <person name="Iarovenko S."/>
            <person name="Subramanian E."/>
            <person name="Araus A.J."/>
            <person name="Petzold A."/>
            <person name="Susuki M."/>
            <person name="Suzuki K.-i.T."/>
            <person name="Hayashi T."/>
            <person name="Toyoda A."/>
            <person name="Oliveira C."/>
            <person name="Osipova E."/>
            <person name="Leigh N.D."/>
            <person name="Simon A."/>
            <person name="Yun M.H."/>
        </authorList>
    </citation>
    <scope>NUCLEOTIDE SEQUENCE</scope>
    <source>
        <strain evidence="2">20211129_DDA</strain>
        <tissue evidence="2">Liver</tissue>
    </source>
</reference>
<protein>
    <submittedName>
        <fullName evidence="2">Uncharacterized protein</fullName>
    </submittedName>
</protein>
<evidence type="ECO:0000313" key="3">
    <source>
        <dbReference type="Proteomes" id="UP001066276"/>
    </source>
</evidence>
<comment type="caution">
    <text evidence="2">The sequence shown here is derived from an EMBL/GenBank/DDBJ whole genome shotgun (WGS) entry which is preliminary data.</text>
</comment>
<sequence length="105" mass="11254">MQSAACGLERCVWDVVISPCLSDAHTIAPAPPFSRWRSSSESLRKPLTRSARARPNRVETPLKTGVGGAQPLDTSRHNYSYTHLEAEAVGPVTEAADIPAGDALK</sequence>
<evidence type="ECO:0000256" key="1">
    <source>
        <dbReference type="SAM" id="MobiDB-lite"/>
    </source>
</evidence>
<feature type="region of interest" description="Disordered" evidence="1">
    <location>
        <begin position="30"/>
        <end position="75"/>
    </location>
</feature>
<organism evidence="2 3">
    <name type="scientific">Pleurodeles waltl</name>
    <name type="common">Iberian ribbed newt</name>
    <dbReference type="NCBI Taxonomy" id="8319"/>
    <lineage>
        <taxon>Eukaryota</taxon>
        <taxon>Metazoa</taxon>
        <taxon>Chordata</taxon>
        <taxon>Craniata</taxon>
        <taxon>Vertebrata</taxon>
        <taxon>Euteleostomi</taxon>
        <taxon>Amphibia</taxon>
        <taxon>Batrachia</taxon>
        <taxon>Caudata</taxon>
        <taxon>Salamandroidea</taxon>
        <taxon>Salamandridae</taxon>
        <taxon>Pleurodelinae</taxon>
        <taxon>Pleurodeles</taxon>
    </lineage>
</organism>
<name>A0AAV7MHK3_PLEWA</name>
<keyword evidence="3" id="KW-1185">Reference proteome</keyword>
<dbReference type="AlphaFoldDB" id="A0AAV7MHK3"/>
<accession>A0AAV7MHK3</accession>
<dbReference type="EMBL" id="JANPWB010000014">
    <property type="protein sequence ID" value="KAJ1101418.1"/>
    <property type="molecule type" value="Genomic_DNA"/>
</dbReference>
<proteinExistence type="predicted"/>
<dbReference type="Proteomes" id="UP001066276">
    <property type="component" value="Chromosome 10"/>
</dbReference>
<evidence type="ECO:0000313" key="2">
    <source>
        <dbReference type="EMBL" id="KAJ1101418.1"/>
    </source>
</evidence>
<gene>
    <name evidence="2" type="ORF">NDU88_006486</name>
</gene>